<dbReference type="GeneID" id="54366475"/>
<name>A0A6J3LWT0_9PEZI</name>
<dbReference type="PANTHER" id="PTHR24148">
    <property type="entry name" value="ANKYRIN REPEAT DOMAIN-CONTAINING PROTEIN 39 HOMOLOG-RELATED"/>
    <property type="match status" value="1"/>
</dbReference>
<reference evidence="5" key="2">
    <citation type="submission" date="2020-04" db="EMBL/GenBank/DDBJ databases">
        <authorList>
            <consortium name="NCBI Genome Project"/>
        </authorList>
    </citation>
    <scope>NUCLEOTIDE SEQUENCE</scope>
    <source>
        <strain evidence="5">CBS 342.82</strain>
    </source>
</reference>
<evidence type="ECO:0000256" key="2">
    <source>
        <dbReference type="SAM" id="Phobius"/>
    </source>
</evidence>
<protein>
    <submittedName>
        <fullName evidence="5">HET-domain-containing protein</fullName>
    </submittedName>
</protein>
<dbReference type="PANTHER" id="PTHR24148:SF73">
    <property type="entry name" value="HET DOMAIN PROTEIN (AFU_ORTHOLOGUE AFUA_8G01020)"/>
    <property type="match status" value="1"/>
</dbReference>
<feature type="domain" description="Heterokaryon incompatibility" evidence="3">
    <location>
        <begin position="282"/>
        <end position="426"/>
    </location>
</feature>
<keyword evidence="2" id="KW-1133">Transmembrane helix</keyword>
<keyword evidence="2" id="KW-0472">Membrane</keyword>
<dbReference type="Proteomes" id="UP000504637">
    <property type="component" value="Unplaced"/>
</dbReference>
<feature type="transmembrane region" description="Helical" evidence="2">
    <location>
        <begin position="128"/>
        <end position="148"/>
    </location>
</feature>
<dbReference type="Pfam" id="PF06985">
    <property type="entry name" value="HET"/>
    <property type="match status" value="1"/>
</dbReference>
<feature type="region of interest" description="Disordered" evidence="1">
    <location>
        <begin position="1"/>
        <end position="33"/>
    </location>
</feature>
<reference evidence="5" key="3">
    <citation type="submission" date="2025-08" db="UniProtKB">
        <authorList>
            <consortium name="RefSeq"/>
        </authorList>
    </citation>
    <scope>IDENTIFICATION</scope>
    <source>
        <strain evidence="5">CBS 342.82</strain>
    </source>
</reference>
<dbReference type="OrthoDB" id="3548654at2759"/>
<feature type="compositionally biased region" description="Low complexity" evidence="1">
    <location>
        <begin position="14"/>
        <end position="33"/>
    </location>
</feature>
<feature type="compositionally biased region" description="Polar residues" evidence="1">
    <location>
        <begin position="1"/>
        <end position="13"/>
    </location>
</feature>
<gene>
    <name evidence="5" type="ORF">K489DRAFT_49453</name>
</gene>
<evidence type="ECO:0000256" key="1">
    <source>
        <dbReference type="SAM" id="MobiDB-lite"/>
    </source>
</evidence>
<organism evidence="5">
    <name type="scientific">Dissoconium aciculare CBS 342.82</name>
    <dbReference type="NCBI Taxonomy" id="1314786"/>
    <lineage>
        <taxon>Eukaryota</taxon>
        <taxon>Fungi</taxon>
        <taxon>Dikarya</taxon>
        <taxon>Ascomycota</taxon>
        <taxon>Pezizomycotina</taxon>
        <taxon>Dothideomycetes</taxon>
        <taxon>Dothideomycetidae</taxon>
        <taxon>Mycosphaerellales</taxon>
        <taxon>Dissoconiaceae</taxon>
        <taxon>Dissoconium</taxon>
    </lineage>
</organism>
<dbReference type="RefSeq" id="XP_033457252.1">
    <property type="nucleotide sequence ID" value="XM_033608675.1"/>
</dbReference>
<sequence>MASGTDPSTSPHVQLQGSEQGQETSQQKKQQGQPDVLQAAQLDEFTRSIIHLGALVLGEILHGLKISFGVWLAAKLVAYVLPVIQPGVVSLYAHAAALLQNRSLHAAIQAGRQTIARDGADDDNFVNLLLHVSQVVIYLTTVLVVRYWSLLWRTVWSWLPSLGAVTTLGLFWWIYIDDPFNTLVHEGGKLARVLFSMIGYLAKALVFVAARIFRLVEVSYRFYYKQKIKIFKPVLALHHGAAYPYRALGADEIRLLEISRKGPFGDYTCKVVHVALQSSPIYEAISYTWGGLPPSHDLVVEDGYVLKVSERVMEIIRARASVLDSKSLWIDAVCINQGDRAERAVQVGLMAEIYQNASKTIVWLGMSPEASACISFINRHMVTFHLNRPNTNWKALFRIGSREAGWQEFLNFLEHPYWSRMWIIQEIVLSTKPIISYGGEYFTFEYLQTFFREMYSKNVGTMFVMTETAVEPKGPIAPGGSVQIPLIMAMKSLVQGPEGSAVGMPDLMQMTRRCKAFDPRDMVYGVLGLLRASGDQSIVPDYEKTPTEVCIEVGRHCFALRPQHTLTWAGIGFKRTTTSLPSWCPDYCGPWELSPLHQDNTNASDILYNASAGTPPSLTLHPSLPILTVRAVHFDTIADLGPKCIEAAQVTGMDVTAAAKFLAESTIALSDFTEAALAAMPHHQSEDPESPEMIWRTLIGDRNPATARAAARRPADASYSEHCRASQRLARALINGPDHPDAPQASDAFTKSGVGPFFDDEVGNGLFLAAHANVGAGRRIAVTKKGSLSLVPEYSRVGDTVGVLAGIQACVVLREEPLLSMPRGDDEPVIRWRLVGEAYVHGHMDGRALSGDDRWETIHIW</sequence>
<accession>A0A6J3LWT0</accession>
<feature type="transmembrane region" description="Helical" evidence="2">
    <location>
        <begin position="45"/>
        <end position="64"/>
    </location>
</feature>
<dbReference type="AlphaFoldDB" id="A0A6J3LWT0"/>
<proteinExistence type="predicted"/>
<feature type="transmembrane region" description="Helical" evidence="2">
    <location>
        <begin position="76"/>
        <end position="95"/>
    </location>
</feature>
<feature type="transmembrane region" description="Helical" evidence="2">
    <location>
        <begin position="155"/>
        <end position="174"/>
    </location>
</feature>
<feature type="transmembrane region" description="Helical" evidence="2">
    <location>
        <begin position="194"/>
        <end position="213"/>
    </location>
</feature>
<dbReference type="InterPro" id="IPR010730">
    <property type="entry name" value="HET"/>
</dbReference>
<evidence type="ECO:0000313" key="4">
    <source>
        <dbReference type="Proteomes" id="UP000504637"/>
    </source>
</evidence>
<keyword evidence="4" id="KW-1185">Reference proteome</keyword>
<dbReference type="InterPro" id="IPR052895">
    <property type="entry name" value="HetReg/Transcr_Mod"/>
</dbReference>
<reference evidence="5" key="1">
    <citation type="submission" date="2020-01" db="EMBL/GenBank/DDBJ databases">
        <authorList>
            <consortium name="DOE Joint Genome Institute"/>
            <person name="Haridas S."/>
            <person name="Albert R."/>
            <person name="Binder M."/>
            <person name="Bloem J."/>
            <person name="Labutti K."/>
            <person name="Salamov A."/>
            <person name="Andreopoulos B."/>
            <person name="Baker S.E."/>
            <person name="Barry K."/>
            <person name="Bills G."/>
            <person name="Bluhm B.H."/>
            <person name="Cannon C."/>
            <person name="Castanera R."/>
            <person name="Culley D.E."/>
            <person name="Daum C."/>
            <person name="Ezra D."/>
            <person name="Gonzalez J.B."/>
            <person name="Henrissat B."/>
            <person name="Kuo A."/>
            <person name="Liang C."/>
            <person name="Lipzen A."/>
            <person name="Lutzoni F."/>
            <person name="Magnuson J."/>
            <person name="Mondo S."/>
            <person name="Nolan M."/>
            <person name="Ohm R."/>
            <person name="Pangilinan J."/>
            <person name="Park H.-J."/>
            <person name="Ramirez L."/>
            <person name="Alfaro M."/>
            <person name="Sun H."/>
            <person name="Tritt A."/>
            <person name="Yoshinaga Y."/>
            <person name="Zwiers L.-H."/>
            <person name="Turgeon B.G."/>
            <person name="Goodwin S.B."/>
            <person name="Spatafora J.W."/>
            <person name="Crous P.W."/>
            <person name="Grigoriev I.V."/>
        </authorList>
    </citation>
    <scope>NUCLEOTIDE SEQUENCE</scope>
    <source>
        <strain evidence="5">CBS 342.82</strain>
    </source>
</reference>
<evidence type="ECO:0000259" key="3">
    <source>
        <dbReference type="Pfam" id="PF06985"/>
    </source>
</evidence>
<evidence type="ECO:0000313" key="5">
    <source>
        <dbReference type="RefSeq" id="XP_033457252.1"/>
    </source>
</evidence>
<dbReference type="Pfam" id="PF26639">
    <property type="entry name" value="Het-6_barrel"/>
    <property type="match status" value="1"/>
</dbReference>
<keyword evidence="2" id="KW-0812">Transmembrane</keyword>